<dbReference type="GO" id="GO:0071028">
    <property type="term" value="P:nuclear mRNA surveillance"/>
    <property type="evidence" value="ECO:0007669"/>
    <property type="project" value="TreeGrafter"/>
</dbReference>
<evidence type="ECO:0000313" key="4">
    <source>
        <dbReference type="Proteomes" id="UP000051952"/>
    </source>
</evidence>
<dbReference type="InterPro" id="IPR001247">
    <property type="entry name" value="ExoRNase_PH_dom1"/>
</dbReference>
<keyword evidence="4" id="KW-1185">Reference proteome</keyword>
<dbReference type="SUPFAM" id="SSF54211">
    <property type="entry name" value="Ribosomal protein S5 domain 2-like"/>
    <property type="match status" value="1"/>
</dbReference>
<feature type="domain" description="Exoribonuclease phosphorolytic" evidence="2">
    <location>
        <begin position="22"/>
        <end position="157"/>
    </location>
</feature>
<dbReference type="GO" id="GO:0003723">
    <property type="term" value="F:RNA binding"/>
    <property type="evidence" value="ECO:0007669"/>
    <property type="project" value="TreeGrafter"/>
</dbReference>
<evidence type="ECO:0000259" key="2">
    <source>
        <dbReference type="Pfam" id="PF01138"/>
    </source>
</evidence>
<dbReference type="InterPro" id="IPR027408">
    <property type="entry name" value="PNPase/RNase_PH_dom_sf"/>
</dbReference>
<reference evidence="4" key="1">
    <citation type="submission" date="2015-09" db="EMBL/GenBank/DDBJ databases">
        <authorList>
            <consortium name="Pathogen Informatics"/>
        </authorList>
    </citation>
    <scope>NUCLEOTIDE SEQUENCE [LARGE SCALE GENOMIC DNA]</scope>
    <source>
        <strain evidence="4">Lake Konstanz</strain>
    </source>
</reference>
<dbReference type="GO" id="GO:0034475">
    <property type="term" value="P:U4 snRNA 3'-end processing"/>
    <property type="evidence" value="ECO:0007669"/>
    <property type="project" value="TreeGrafter"/>
</dbReference>
<dbReference type="InterPro" id="IPR050080">
    <property type="entry name" value="RNase_PH"/>
</dbReference>
<accession>A0A0S4KJT7</accession>
<gene>
    <name evidence="3" type="ORF">BSAL_13205</name>
</gene>
<dbReference type="AlphaFoldDB" id="A0A0S4KJT7"/>
<dbReference type="OrthoDB" id="27298at2759"/>
<name>A0A0S4KJT7_BODSA</name>
<dbReference type="Pfam" id="PF01138">
    <property type="entry name" value="RNase_PH"/>
    <property type="match status" value="1"/>
</dbReference>
<organism evidence="3 4">
    <name type="scientific">Bodo saltans</name>
    <name type="common">Flagellated protozoan</name>
    <dbReference type="NCBI Taxonomy" id="75058"/>
    <lineage>
        <taxon>Eukaryota</taxon>
        <taxon>Discoba</taxon>
        <taxon>Euglenozoa</taxon>
        <taxon>Kinetoplastea</taxon>
        <taxon>Metakinetoplastina</taxon>
        <taxon>Eubodonida</taxon>
        <taxon>Bodonidae</taxon>
        <taxon>Bodo</taxon>
    </lineage>
</organism>
<dbReference type="GO" id="GO:0071051">
    <property type="term" value="P:poly(A)-dependent snoRNA 3'-end processing"/>
    <property type="evidence" value="ECO:0007669"/>
    <property type="project" value="TreeGrafter"/>
</dbReference>
<evidence type="ECO:0000313" key="3">
    <source>
        <dbReference type="EMBL" id="CUI14729.1"/>
    </source>
</evidence>
<dbReference type="GO" id="GO:0005730">
    <property type="term" value="C:nucleolus"/>
    <property type="evidence" value="ECO:0007669"/>
    <property type="project" value="TreeGrafter"/>
</dbReference>
<dbReference type="GO" id="GO:0016075">
    <property type="term" value="P:rRNA catabolic process"/>
    <property type="evidence" value="ECO:0007669"/>
    <property type="project" value="TreeGrafter"/>
</dbReference>
<dbReference type="Gene3D" id="3.30.230.70">
    <property type="entry name" value="GHMP Kinase, N-terminal domain"/>
    <property type="match status" value="1"/>
</dbReference>
<dbReference type="PANTHER" id="PTHR11953:SF0">
    <property type="entry name" value="EXOSOME COMPLEX COMPONENT RRP41"/>
    <property type="match status" value="1"/>
</dbReference>
<proteinExistence type="inferred from homology"/>
<dbReference type="VEuPathDB" id="TriTrypDB:BSAL_13205"/>
<comment type="similarity">
    <text evidence="1">Belongs to the RNase PH family.</text>
</comment>
<dbReference type="SUPFAM" id="SSF55666">
    <property type="entry name" value="Ribonuclease PH domain 2-like"/>
    <property type="match status" value="1"/>
</dbReference>
<dbReference type="GO" id="GO:0000176">
    <property type="term" value="C:nuclear exosome (RNase complex)"/>
    <property type="evidence" value="ECO:0007669"/>
    <property type="project" value="TreeGrafter"/>
</dbReference>
<dbReference type="OMA" id="ECRINTH"/>
<dbReference type="Proteomes" id="UP000051952">
    <property type="component" value="Unassembled WGS sequence"/>
</dbReference>
<evidence type="ECO:0000256" key="1">
    <source>
        <dbReference type="ARBA" id="ARBA00006678"/>
    </source>
</evidence>
<dbReference type="InterPro" id="IPR036345">
    <property type="entry name" value="ExoRNase_PH_dom2_sf"/>
</dbReference>
<dbReference type="GO" id="GO:0000177">
    <property type="term" value="C:cytoplasmic exosome (RNase complex)"/>
    <property type="evidence" value="ECO:0007669"/>
    <property type="project" value="TreeGrafter"/>
</dbReference>
<dbReference type="EMBL" id="CYKH01001608">
    <property type="protein sequence ID" value="CUI14729.1"/>
    <property type="molecule type" value="Genomic_DNA"/>
</dbReference>
<sequence>MSRKVEYINPAGLRLDGRRGFEHRRVTCDFGTLDNCDGSCVLTSGGTTVLARVQGPKELGRGVAQQDATLADRVVVTCDVAITAFAGERRRQVAATAGSRASEDISRTVQSIAQSLILASQYPPSNIHIRIDVLHHDGSEKATAINAACLALLDASIAIRGIVLATTVGVLDSQIVCDLSATEIRSQCPTLSAAFLVTAVGSSSPPNGNDGANVSYLELNCRVSDAALDDMMREASACAHNLHKAIAPSLKSHAQDVRAALQQSQGKR</sequence>
<dbReference type="InterPro" id="IPR020568">
    <property type="entry name" value="Ribosomal_Su5_D2-typ_SF"/>
</dbReference>
<dbReference type="PANTHER" id="PTHR11953">
    <property type="entry name" value="EXOSOME COMPLEX COMPONENT"/>
    <property type="match status" value="1"/>
</dbReference>
<protein>
    <submittedName>
        <fullName evidence="3">Ribosomal RNA processing protein, putative</fullName>
    </submittedName>
</protein>